<organism evidence="3 4">
    <name type="scientific">Terriglobus roseus</name>
    <dbReference type="NCBI Taxonomy" id="392734"/>
    <lineage>
        <taxon>Bacteria</taxon>
        <taxon>Pseudomonadati</taxon>
        <taxon>Acidobacteriota</taxon>
        <taxon>Terriglobia</taxon>
        <taxon>Terriglobales</taxon>
        <taxon>Acidobacteriaceae</taxon>
        <taxon>Terriglobus</taxon>
    </lineage>
</organism>
<evidence type="ECO:0000256" key="1">
    <source>
        <dbReference type="SAM" id="SignalP"/>
    </source>
</evidence>
<evidence type="ECO:0000313" key="4">
    <source>
        <dbReference type="Proteomes" id="UP000182409"/>
    </source>
</evidence>
<keyword evidence="1" id="KW-0732">Signal</keyword>
<accession>A0A1H4MNH5</accession>
<dbReference type="Proteomes" id="UP000182409">
    <property type="component" value="Unassembled WGS sequence"/>
</dbReference>
<feature type="domain" description="DUF4440" evidence="2">
    <location>
        <begin position="33"/>
        <end position="137"/>
    </location>
</feature>
<gene>
    <name evidence="3" type="ORF">SAMN05443244_1984</name>
</gene>
<feature type="chain" id="PRO_5010198145" evidence="1">
    <location>
        <begin position="20"/>
        <end position="148"/>
    </location>
</feature>
<name>A0A1H4MNH5_9BACT</name>
<evidence type="ECO:0000259" key="2">
    <source>
        <dbReference type="Pfam" id="PF14534"/>
    </source>
</evidence>
<dbReference type="InterPro" id="IPR032710">
    <property type="entry name" value="NTF2-like_dom_sf"/>
</dbReference>
<reference evidence="3 4" key="1">
    <citation type="submission" date="2016-10" db="EMBL/GenBank/DDBJ databases">
        <authorList>
            <person name="de Groot N.N."/>
        </authorList>
    </citation>
    <scope>NUCLEOTIDE SEQUENCE [LARGE SCALE GENOMIC DNA]</scope>
    <source>
        <strain evidence="3 4">AB35.6</strain>
    </source>
</reference>
<feature type="signal peptide" evidence="1">
    <location>
        <begin position="1"/>
        <end position="19"/>
    </location>
</feature>
<proteinExistence type="predicted"/>
<dbReference type="AlphaFoldDB" id="A0A1H4MNH5"/>
<protein>
    <submittedName>
        <fullName evidence="3">Ketosteroid isomerase homolog</fullName>
    </submittedName>
</protein>
<dbReference type="InterPro" id="IPR027843">
    <property type="entry name" value="DUF4440"/>
</dbReference>
<dbReference type="GO" id="GO:0016853">
    <property type="term" value="F:isomerase activity"/>
    <property type="evidence" value="ECO:0007669"/>
    <property type="project" value="UniProtKB-KW"/>
</dbReference>
<dbReference type="Pfam" id="PF14534">
    <property type="entry name" value="DUF4440"/>
    <property type="match status" value="1"/>
</dbReference>
<dbReference type="RefSeq" id="WP_074653702.1">
    <property type="nucleotide sequence ID" value="NZ_FNSD01000001.1"/>
</dbReference>
<sequence>MRRIVSVGLLLAGSAGVYAPAQTTSADDATFQKLQNDWAEARKKQDVPFLERFYTAEFSVGNMNGQEATREQDIDMFRSKILKPAVITDTAMKVVRMGDAAMVTGAEHLEGIYAGHSGSYDLRFTNVYVHRDGRWQLLRHQATPIGKP</sequence>
<keyword evidence="3" id="KW-0413">Isomerase</keyword>
<dbReference type="SUPFAM" id="SSF54427">
    <property type="entry name" value="NTF2-like"/>
    <property type="match status" value="1"/>
</dbReference>
<evidence type="ECO:0000313" key="3">
    <source>
        <dbReference type="EMBL" id="SEB84387.1"/>
    </source>
</evidence>
<dbReference type="Gene3D" id="3.10.450.50">
    <property type="match status" value="1"/>
</dbReference>
<dbReference type="EMBL" id="FNSD01000001">
    <property type="protein sequence ID" value="SEB84387.1"/>
    <property type="molecule type" value="Genomic_DNA"/>
</dbReference>